<dbReference type="GO" id="GO:0004713">
    <property type="term" value="F:protein tyrosine kinase activity"/>
    <property type="evidence" value="ECO:0007669"/>
    <property type="project" value="UniProtKB-KW"/>
</dbReference>
<dbReference type="NCBIfam" id="TIGR01007">
    <property type="entry name" value="eps_fam"/>
    <property type="match status" value="1"/>
</dbReference>
<dbReference type="InterPro" id="IPR005702">
    <property type="entry name" value="Wzc-like_C"/>
</dbReference>
<dbReference type="PANTHER" id="PTHR32309:SF31">
    <property type="entry name" value="CAPSULAR EXOPOLYSACCHARIDE FAMILY"/>
    <property type="match status" value="1"/>
</dbReference>
<evidence type="ECO:0000256" key="5">
    <source>
        <dbReference type="ARBA" id="ARBA00023137"/>
    </source>
</evidence>
<feature type="domain" description="AAA" evidence="6">
    <location>
        <begin position="51"/>
        <end position="164"/>
    </location>
</feature>
<dbReference type="Gene3D" id="3.40.50.300">
    <property type="entry name" value="P-loop containing nucleotide triphosphate hydrolases"/>
    <property type="match status" value="1"/>
</dbReference>
<evidence type="ECO:0000256" key="4">
    <source>
        <dbReference type="ARBA" id="ARBA00022840"/>
    </source>
</evidence>
<evidence type="ECO:0000256" key="1">
    <source>
        <dbReference type="ARBA" id="ARBA00022679"/>
    </source>
</evidence>
<dbReference type="Proteomes" id="UP000049979">
    <property type="component" value="Unassembled WGS sequence"/>
</dbReference>
<dbReference type="InterPro" id="IPR050445">
    <property type="entry name" value="Bact_polysacc_biosynth/exp"/>
</dbReference>
<dbReference type="InterPro" id="IPR027417">
    <property type="entry name" value="P-loop_NTPase"/>
</dbReference>
<keyword evidence="1" id="KW-0808">Transferase</keyword>
<evidence type="ECO:0000313" key="7">
    <source>
        <dbReference type="EMBL" id="CRL35837.1"/>
    </source>
</evidence>
<keyword evidence="2" id="KW-0547">Nucleotide-binding</keyword>
<protein>
    <recommendedName>
        <fullName evidence="6">AAA domain-containing protein</fullName>
    </recommendedName>
</protein>
<gene>
    <name evidence="7" type="ORF">M72_24791</name>
</gene>
<dbReference type="AlphaFoldDB" id="A0A0M6WH62"/>
<dbReference type="InterPro" id="IPR025669">
    <property type="entry name" value="AAA_dom"/>
</dbReference>
<dbReference type="SUPFAM" id="SSF52540">
    <property type="entry name" value="P-loop containing nucleoside triphosphate hydrolases"/>
    <property type="match status" value="1"/>
</dbReference>
<keyword evidence="8" id="KW-1185">Reference proteome</keyword>
<dbReference type="OrthoDB" id="9794577at2"/>
<evidence type="ECO:0000256" key="3">
    <source>
        <dbReference type="ARBA" id="ARBA00022777"/>
    </source>
</evidence>
<sequence>MEFTPKNRATVQNMPKLPYAVEEALNRLRVNVSFLGSKVKKIMVISSAPDEGKSFVAMQLWRQMAEAGSKSILVDMDLRKSVMVDKYQVVREDNGKILGTSDYLASDDTLDKYVLRTNIGAGDLLPNKENIINPSMLLEGQKLTSTFEELDENYRYTFIDAPPLNLVSDGEKIGSLCDGALLVVRAGETPKAMVRNSIRQLERAGCPVVGIALSRAKGAASGYYHKYGNYYGKSYYGKGYGYYGKHEYYGYGTEQK</sequence>
<dbReference type="EMBL" id="CVRR01000010">
    <property type="protein sequence ID" value="CRL35837.1"/>
    <property type="molecule type" value="Genomic_DNA"/>
</dbReference>
<accession>A0A0M6WH62</accession>
<dbReference type="Pfam" id="PF13614">
    <property type="entry name" value="AAA_31"/>
    <property type="match status" value="1"/>
</dbReference>
<keyword evidence="5" id="KW-0829">Tyrosine-protein kinase</keyword>
<name>A0A0M6WH62_9FIRM</name>
<proteinExistence type="predicted"/>
<keyword evidence="3" id="KW-0418">Kinase</keyword>
<dbReference type="PANTHER" id="PTHR32309">
    <property type="entry name" value="TYROSINE-PROTEIN KINASE"/>
    <property type="match status" value="1"/>
</dbReference>
<evidence type="ECO:0000313" key="8">
    <source>
        <dbReference type="Proteomes" id="UP000049979"/>
    </source>
</evidence>
<dbReference type="CDD" id="cd05387">
    <property type="entry name" value="BY-kinase"/>
    <property type="match status" value="1"/>
</dbReference>
<reference evidence="8" key="1">
    <citation type="submission" date="2015-05" db="EMBL/GenBank/DDBJ databases">
        <authorList>
            <consortium name="Pathogen Informatics"/>
        </authorList>
    </citation>
    <scope>NUCLEOTIDE SEQUENCE [LARGE SCALE GENOMIC DNA]</scope>
    <source>
        <strain evidence="8">M72</strain>
    </source>
</reference>
<dbReference type="STRING" id="301302.ERS852420_03036"/>
<dbReference type="GO" id="GO:0005524">
    <property type="term" value="F:ATP binding"/>
    <property type="evidence" value="ECO:0007669"/>
    <property type="project" value="UniProtKB-KW"/>
</dbReference>
<evidence type="ECO:0000256" key="2">
    <source>
        <dbReference type="ARBA" id="ARBA00022741"/>
    </source>
</evidence>
<keyword evidence="4" id="KW-0067">ATP-binding</keyword>
<dbReference type="RefSeq" id="WP_141652697.1">
    <property type="nucleotide sequence ID" value="NZ_CP173697.1"/>
</dbReference>
<evidence type="ECO:0000259" key="6">
    <source>
        <dbReference type="Pfam" id="PF13614"/>
    </source>
</evidence>
<organism evidence="7 8">
    <name type="scientific">Roseburia faecis</name>
    <dbReference type="NCBI Taxonomy" id="301302"/>
    <lineage>
        <taxon>Bacteria</taxon>
        <taxon>Bacillati</taxon>
        <taxon>Bacillota</taxon>
        <taxon>Clostridia</taxon>
        <taxon>Lachnospirales</taxon>
        <taxon>Lachnospiraceae</taxon>
        <taxon>Roseburia</taxon>
    </lineage>
</organism>